<name>A0ABD4XVM3_STUST</name>
<dbReference type="EMBL" id="JAOCDG010000003">
    <property type="protein sequence ID" value="MDH0686925.1"/>
    <property type="molecule type" value="Genomic_DNA"/>
</dbReference>
<evidence type="ECO:0000313" key="2">
    <source>
        <dbReference type="Proteomes" id="UP001161139"/>
    </source>
</evidence>
<accession>A0ABD4XVM3</accession>
<evidence type="ECO:0000313" key="1">
    <source>
        <dbReference type="EMBL" id="MDH0686925.1"/>
    </source>
</evidence>
<protein>
    <submittedName>
        <fullName evidence="1">Uncharacterized protein</fullName>
    </submittedName>
</protein>
<gene>
    <name evidence="1" type="ORF">N5D09_02350</name>
</gene>
<reference evidence="1" key="1">
    <citation type="submission" date="2022-09" db="EMBL/GenBank/DDBJ databases">
        <title>Intensive care unit water sources are persistently colonized with multi-drug resistant bacteria and are the site of extensive horizontal gene transfer of antibiotic resistance genes.</title>
        <authorList>
            <person name="Diorio-Toth L."/>
        </authorList>
    </citation>
    <scope>NUCLEOTIDE SEQUENCE</scope>
    <source>
        <strain evidence="1">GD03864</strain>
    </source>
</reference>
<dbReference type="RefSeq" id="WP_279648937.1">
    <property type="nucleotide sequence ID" value="NZ_JAOCDG010000003.1"/>
</dbReference>
<proteinExistence type="predicted"/>
<comment type="caution">
    <text evidence="1">The sequence shown here is derived from an EMBL/GenBank/DDBJ whole genome shotgun (WGS) entry which is preliminary data.</text>
</comment>
<organism evidence="1 2">
    <name type="scientific">Stutzerimonas stutzeri</name>
    <name type="common">Pseudomonas stutzeri</name>
    <dbReference type="NCBI Taxonomy" id="316"/>
    <lineage>
        <taxon>Bacteria</taxon>
        <taxon>Pseudomonadati</taxon>
        <taxon>Pseudomonadota</taxon>
        <taxon>Gammaproteobacteria</taxon>
        <taxon>Pseudomonadales</taxon>
        <taxon>Pseudomonadaceae</taxon>
        <taxon>Stutzerimonas</taxon>
    </lineage>
</organism>
<sequence length="127" mass="14244">MTTSADMLSLPIPDGRSDRYAAGWAFADVHIRKRGSLTSEAPTDWHEEKVAGFSDRLATERAALARRLRTHCTCGEELEPPTNGLGNWGSWRCRKCWAGYCQDCGSPLDYNDQCIAYREAQEEDANE</sequence>
<dbReference type="Proteomes" id="UP001161139">
    <property type="component" value="Unassembled WGS sequence"/>
</dbReference>
<dbReference type="AlphaFoldDB" id="A0ABD4XVM3"/>